<evidence type="ECO:0000313" key="3">
    <source>
        <dbReference type="Proteomes" id="UP001617669"/>
    </source>
</evidence>
<dbReference type="EMBL" id="JBIWXY010000001">
    <property type="protein sequence ID" value="MFJ5444740.1"/>
    <property type="molecule type" value="Genomic_DNA"/>
</dbReference>
<keyword evidence="3" id="KW-1185">Reference proteome</keyword>
<sequence length="342" mass="36997">MIIKQSPDPADAVAPLSRVAPVQAVEEIANTVQDLNFRIAQLVKGQNYFGQVMSRLQPGVFQVNVQGNTFKMELGQQATIGQQMLLRFVGDSPVPTFRLLSQQAGQLEPSRLPANTVLQALPLPLPTADNGVSTALSSGARILSQQLAQAANGETSKTLTSQQVVTHAPQNPRIVAQDIQRAFTSSGLFYESHLEKFTAGKLSLASLLQEPQNQPNTVAEAMINKQIAVLENQRVHWQGEVWPGQKMDWQVQLHEGEVNPDEHSTHDDAADDRPISSNVKLELPSLGSVSANIVLHAGHLRVRIAAADQVSMKRLQSGLPALANALTSHGQALDALTVVHDE</sequence>
<keyword evidence="2" id="KW-0969">Cilium</keyword>
<dbReference type="RefSeq" id="WP_400877965.1">
    <property type="nucleotide sequence ID" value="NZ_JBIWXY010000001.1"/>
</dbReference>
<gene>
    <name evidence="2" type="ORF">ACIKP9_00710</name>
</gene>
<dbReference type="InterPro" id="IPR038610">
    <property type="entry name" value="FliK-like_C_sf"/>
</dbReference>
<evidence type="ECO:0000259" key="1">
    <source>
        <dbReference type="Pfam" id="PF02120"/>
    </source>
</evidence>
<organism evidence="2 3">
    <name type="scientific">Methylobacillus methanolivorans</name>
    <dbReference type="NCBI Taxonomy" id="1848927"/>
    <lineage>
        <taxon>Bacteria</taxon>
        <taxon>Pseudomonadati</taxon>
        <taxon>Pseudomonadota</taxon>
        <taxon>Betaproteobacteria</taxon>
        <taxon>Nitrosomonadales</taxon>
        <taxon>Methylophilaceae</taxon>
        <taxon>Methylobacillus</taxon>
    </lineage>
</organism>
<accession>A0ABW8GL90</accession>
<dbReference type="Pfam" id="PF02120">
    <property type="entry name" value="Flg_hook"/>
    <property type="match status" value="1"/>
</dbReference>
<keyword evidence="2" id="KW-0966">Cell projection</keyword>
<evidence type="ECO:0000313" key="2">
    <source>
        <dbReference type="EMBL" id="MFJ5444740.1"/>
    </source>
</evidence>
<dbReference type="InterPro" id="IPR021136">
    <property type="entry name" value="Flagellar_hook_control-like_C"/>
</dbReference>
<protein>
    <submittedName>
        <fullName evidence="2">Flagellar hook-length control protein FliK</fullName>
    </submittedName>
</protein>
<name>A0ABW8GL90_9PROT</name>
<feature type="domain" description="Flagellar hook-length control protein-like C-terminal" evidence="1">
    <location>
        <begin position="278"/>
        <end position="341"/>
    </location>
</feature>
<reference evidence="2 3" key="1">
    <citation type="submission" date="2024-11" db="EMBL/GenBank/DDBJ databases">
        <authorList>
            <person name="Kaparullina E.N."/>
            <person name="Delegan Y.A."/>
            <person name="Doronina N.V."/>
        </authorList>
    </citation>
    <scope>NUCLEOTIDE SEQUENCE [LARGE SCALE GENOMIC DNA]</scope>
    <source>
        <strain evidence="2 3">7sh_L</strain>
    </source>
</reference>
<dbReference type="Gene3D" id="3.30.750.140">
    <property type="match status" value="1"/>
</dbReference>
<comment type="caution">
    <text evidence="2">The sequence shown here is derived from an EMBL/GenBank/DDBJ whole genome shotgun (WGS) entry which is preliminary data.</text>
</comment>
<dbReference type="Proteomes" id="UP001617669">
    <property type="component" value="Unassembled WGS sequence"/>
</dbReference>
<keyword evidence="2" id="KW-0282">Flagellum</keyword>
<proteinExistence type="predicted"/>